<dbReference type="SMART" id="SM00668">
    <property type="entry name" value="CTLH"/>
    <property type="match status" value="1"/>
</dbReference>
<dbReference type="Proteomes" id="UP000319257">
    <property type="component" value="Unassembled WGS sequence"/>
</dbReference>
<comment type="function">
    <text evidence="1">Involved in the proteasome-dependent degradation of fructose-1,6-bisphosphatase.</text>
</comment>
<evidence type="ECO:0000259" key="3">
    <source>
        <dbReference type="PROSITE" id="PS50897"/>
    </source>
</evidence>
<dbReference type="PROSITE" id="PS50896">
    <property type="entry name" value="LISH"/>
    <property type="match status" value="1"/>
</dbReference>
<proteinExistence type="predicted"/>
<evidence type="ECO:0000313" key="4">
    <source>
        <dbReference type="EMBL" id="TPX15035.1"/>
    </source>
</evidence>
<dbReference type="SMART" id="SM00667">
    <property type="entry name" value="LisH"/>
    <property type="match status" value="1"/>
</dbReference>
<sequence length="272" mass="30461">MMMNNINGNLSENIMRRSIWTSSALSDLAYDTISSSSYLLGPECLLLTCVKSDINALILDYLTMEGYPQAAANFSKEANLQPQQDTASVKARQQIQHCIHQGKIQDAISALNELDPEILDKDPPLHFALLRLQLVELIRSCAGGDISPALAFATQQLGPRAPTSPEFLEDLEKTMALLIFPSDKLPPELAALLEPELRREVADKVNKAILFHQSRRRNAAIRDLVKLRAWAENVAREKKKDLPERLDLGFNGDDHDMDERIHENGHEPMITT</sequence>
<comment type="caution">
    <text evidence="4">The sequence shown here is derived from an EMBL/GenBank/DDBJ whole genome shotgun (WGS) entry which is preliminary data.</text>
</comment>
<dbReference type="EMBL" id="SKBQ01000024">
    <property type="protein sequence ID" value="TPX15035.1"/>
    <property type="molecule type" value="Genomic_DNA"/>
</dbReference>
<name>A0A507AW85_9PEZI</name>
<dbReference type="InParanoid" id="A0A507AW85"/>
<dbReference type="Pfam" id="PF08513">
    <property type="entry name" value="LisH"/>
    <property type="match status" value="1"/>
</dbReference>
<dbReference type="InterPro" id="IPR006594">
    <property type="entry name" value="LisH"/>
</dbReference>
<dbReference type="OrthoDB" id="2415936at2759"/>
<dbReference type="InterPro" id="IPR024964">
    <property type="entry name" value="CTLH/CRA"/>
</dbReference>
<evidence type="ECO:0000256" key="1">
    <source>
        <dbReference type="ARBA" id="ARBA00002343"/>
    </source>
</evidence>
<evidence type="ECO:0000313" key="5">
    <source>
        <dbReference type="Proteomes" id="UP000319257"/>
    </source>
</evidence>
<dbReference type="RefSeq" id="XP_030996746.1">
    <property type="nucleotide sequence ID" value="XM_031139322.1"/>
</dbReference>
<feature type="region of interest" description="Disordered" evidence="2">
    <location>
        <begin position="246"/>
        <end position="272"/>
    </location>
</feature>
<accession>A0A507AW85</accession>
<reference evidence="4 5" key="1">
    <citation type="submission" date="2019-06" db="EMBL/GenBank/DDBJ databases">
        <title>Draft genome sequence of the filamentous fungus Phialemoniopsis curvata isolated from diesel fuel.</title>
        <authorList>
            <person name="Varaljay V.A."/>
            <person name="Lyon W.J."/>
            <person name="Crouch A.L."/>
            <person name="Drake C.E."/>
            <person name="Hollomon J.M."/>
            <person name="Nadeau L.J."/>
            <person name="Nunn H.S."/>
            <person name="Stevenson B.S."/>
            <person name="Bojanowski C.L."/>
            <person name="Crookes-Goodson W.J."/>
        </authorList>
    </citation>
    <scope>NUCLEOTIDE SEQUENCE [LARGE SCALE GENOMIC DNA]</scope>
    <source>
        <strain evidence="4 5">D216</strain>
    </source>
</reference>
<dbReference type="SMART" id="SM00757">
    <property type="entry name" value="CRA"/>
    <property type="match status" value="1"/>
</dbReference>
<feature type="compositionally biased region" description="Basic and acidic residues" evidence="2">
    <location>
        <begin position="246"/>
        <end position="266"/>
    </location>
</feature>
<dbReference type="AlphaFoldDB" id="A0A507AW85"/>
<dbReference type="PANTHER" id="PTHR12864">
    <property type="entry name" value="RAN BINDING PROTEIN 9-RELATED"/>
    <property type="match status" value="1"/>
</dbReference>
<evidence type="ECO:0000256" key="2">
    <source>
        <dbReference type="SAM" id="MobiDB-lite"/>
    </source>
</evidence>
<dbReference type="STRING" id="1093900.A0A507AW85"/>
<protein>
    <recommendedName>
        <fullName evidence="3">CTLH domain-containing protein</fullName>
    </recommendedName>
</protein>
<dbReference type="PROSITE" id="PS50897">
    <property type="entry name" value="CTLH"/>
    <property type="match status" value="1"/>
</dbReference>
<dbReference type="GeneID" id="41972312"/>
<feature type="domain" description="CTLH" evidence="3">
    <location>
        <begin position="88"/>
        <end position="145"/>
    </location>
</feature>
<dbReference type="InterPro" id="IPR050618">
    <property type="entry name" value="Ubq-SigPath_Reg"/>
</dbReference>
<dbReference type="InterPro" id="IPR013144">
    <property type="entry name" value="CRA_dom"/>
</dbReference>
<dbReference type="Pfam" id="PF10607">
    <property type="entry name" value="CTLH"/>
    <property type="match status" value="1"/>
</dbReference>
<organism evidence="4 5">
    <name type="scientific">Thyridium curvatum</name>
    <dbReference type="NCBI Taxonomy" id="1093900"/>
    <lineage>
        <taxon>Eukaryota</taxon>
        <taxon>Fungi</taxon>
        <taxon>Dikarya</taxon>
        <taxon>Ascomycota</taxon>
        <taxon>Pezizomycotina</taxon>
        <taxon>Sordariomycetes</taxon>
        <taxon>Sordariomycetidae</taxon>
        <taxon>Thyridiales</taxon>
        <taxon>Thyridiaceae</taxon>
        <taxon>Thyridium</taxon>
    </lineage>
</organism>
<dbReference type="InterPro" id="IPR006595">
    <property type="entry name" value="CTLH_C"/>
</dbReference>
<keyword evidence="5" id="KW-1185">Reference proteome</keyword>
<gene>
    <name evidence="4" type="ORF">E0L32_004865</name>
</gene>